<dbReference type="AlphaFoldDB" id="A0A3A8IX66"/>
<dbReference type="SMART" id="SM00471">
    <property type="entry name" value="HDc"/>
    <property type="match status" value="1"/>
</dbReference>
<evidence type="ECO:0000259" key="5">
    <source>
        <dbReference type="PROSITE" id="PS51832"/>
    </source>
</evidence>
<dbReference type="NCBIfam" id="TIGR00277">
    <property type="entry name" value="HDIG"/>
    <property type="match status" value="1"/>
</dbReference>
<dbReference type="PROSITE" id="PS51832">
    <property type="entry name" value="HD_GYP"/>
    <property type="match status" value="1"/>
</dbReference>
<evidence type="ECO:0000313" key="7">
    <source>
        <dbReference type="Proteomes" id="UP000268094"/>
    </source>
</evidence>
<dbReference type="Gene3D" id="3.40.50.2300">
    <property type="match status" value="1"/>
</dbReference>
<feature type="domain" description="Response regulatory" evidence="4">
    <location>
        <begin position="3"/>
        <end position="115"/>
    </location>
</feature>
<dbReference type="SUPFAM" id="SSF52172">
    <property type="entry name" value="CheY-like"/>
    <property type="match status" value="1"/>
</dbReference>
<comment type="caution">
    <text evidence="6">The sequence shown here is derived from an EMBL/GenBank/DDBJ whole genome shotgun (WGS) entry which is preliminary data.</text>
</comment>
<dbReference type="InterPro" id="IPR006675">
    <property type="entry name" value="HDIG_dom"/>
</dbReference>
<dbReference type="InterPro" id="IPR003607">
    <property type="entry name" value="HD/PDEase_dom"/>
</dbReference>
<keyword evidence="7" id="KW-1185">Reference proteome</keyword>
<evidence type="ECO:0000259" key="4">
    <source>
        <dbReference type="PROSITE" id="PS50110"/>
    </source>
</evidence>
<keyword evidence="1" id="KW-0597">Phosphoprotein</keyword>
<dbReference type="InterPro" id="IPR011006">
    <property type="entry name" value="CheY-like_superfamily"/>
</dbReference>
<protein>
    <submittedName>
        <fullName evidence="6">HD domain-containing protein</fullName>
    </submittedName>
</protein>
<dbReference type="EMBL" id="RAVZ01000091">
    <property type="protein sequence ID" value="RKG87805.1"/>
    <property type="molecule type" value="Genomic_DNA"/>
</dbReference>
<dbReference type="CDD" id="cd00077">
    <property type="entry name" value="HDc"/>
    <property type="match status" value="1"/>
</dbReference>
<dbReference type="GO" id="GO:0000160">
    <property type="term" value="P:phosphorelay signal transduction system"/>
    <property type="evidence" value="ECO:0007669"/>
    <property type="project" value="InterPro"/>
</dbReference>
<accession>A0A3A8IX66</accession>
<dbReference type="PANTHER" id="PTHR45228:SF5">
    <property type="entry name" value="CYCLIC DI-GMP PHOSPHODIESTERASE VC_1348-RELATED"/>
    <property type="match status" value="1"/>
</dbReference>
<dbReference type="InterPro" id="IPR052020">
    <property type="entry name" value="Cyclic_di-GMP/3'3'-cGAMP_PDE"/>
</dbReference>
<dbReference type="SUPFAM" id="SSF109604">
    <property type="entry name" value="HD-domain/PDEase-like"/>
    <property type="match status" value="1"/>
</dbReference>
<sequence length="373" mass="41996">MARILVVDDDVLILAALSRILHAEGYEVVTHSDPVLAAREQGFDVVLTDFMMPYLNGIELLAALREKNPRAVRLMLTAAADFKTASEAVNRGEVFRLLGKPWALSELTSSVRQAVEHRRLVEANERLTREVADKNEELLEVNQDLERRVIERTAGLLDGLISALDYRDTETQWHSRRVSLYARRLAQEIGLTGPALDVVEQGALLHDIGKIGVRDSILLKPGPLTPDEWVEMKQHPEFGYRMLAKMPYLHEAALIVLQHQERWDGKGYPLGLKGEDIVVGARIFCLVDTLDAITSDRPYRKGRPMSVARDEVRRCAGTQFDPALAEAFLNLPETEWARIRREVEVMEEAENRRWNSGQLNAHGETEPARASGA</sequence>
<dbReference type="Pfam" id="PF13487">
    <property type="entry name" value="HD_5"/>
    <property type="match status" value="1"/>
</dbReference>
<evidence type="ECO:0000256" key="1">
    <source>
        <dbReference type="PROSITE-ProRule" id="PRU00169"/>
    </source>
</evidence>
<feature type="region of interest" description="Disordered" evidence="3">
    <location>
        <begin position="350"/>
        <end position="373"/>
    </location>
</feature>
<reference evidence="7" key="1">
    <citation type="submission" date="2018-09" db="EMBL/GenBank/DDBJ databases">
        <authorList>
            <person name="Livingstone P.G."/>
            <person name="Whitworth D.E."/>
        </authorList>
    </citation>
    <scope>NUCLEOTIDE SEQUENCE [LARGE SCALE GENOMIC DNA]</scope>
    <source>
        <strain evidence="7">CA054A</strain>
    </source>
</reference>
<proteinExistence type="predicted"/>
<feature type="domain" description="HD-GYP" evidence="5">
    <location>
        <begin position="149"/>
        <end position="344"/>
    </location>
</feature>
<dbReference type="Proteomes" id="UP000268094">
    <property type="component" value="Unassembled WGS sequence"/>
</dbReference>
<organism evidence="6 7">
    <name type="scientific">Corallococcus terminator</name>
    <dbReference type="NCBI Taxonomy" id="2316733"/>
    <lineage>
        <taxon>Bacteria</taxon>
        <taxon>Pseudomonadati</taxon>
        <taxon>Myxococcota</taxon>
        <taxon>Myxococcia</taxon>
        <taxon>Myxococcales</taxon>
        <taxon>Cystobacterineae</taxon>
        <taxon>Myxococcaceae</taxon>
        <taxon>Corallococcus</taxon>
    </lineage>
</organism>
<evidence type="ECO:0000256" key="2">
    <source>
        <dbReference type="SAM" id="Coils"/>
    </source>
</evidence>
<dbReference type="PROSITE" id="PS50110">
    <property type="entry name" value="RESPONSE_REGULATORY"/>
    <property type="match status" value="1"/>
</dbReference>
<dbReference type="InterPro" id="IPR001789">
    <property type="entry name" value="Sig_transdc_resp-reg_receiver"/>
</dbReference>
<dbReference type="PANTHER" id="PTHR45228">
    <property type="entry name" value="CYCLIC DI-GMP PHOSPHODIESTERASE TM_0186-RELATED"/>
    <property type="match status" value="1"/>
</dbReference>
<feature type="coiled-coil region" evidence="2">
    <location>
        <begin position="117"/>
        <end position="148"/>
    </location>
</feature>
<dbReference type="OrthoDB" id="5392850at2"/>
<dbReference type="Gene3D" id="1.10.3210.10">
    <property type="entry name" value="Hypothetical protein af1432"/>
    <property type="match status" value="1"/>
</dbReference>
<evidence type="ECO:0000313" key="6">
    <source>
        <dbReference type="EMBL" id="RKG87805.1"/>
    </source>
</evidence>
<dbReference type="RefSeq" id="WP_120541383.1">
    <property type="nucleotide sequence ID" value="NZ_RAVZ01000091.1"/>
</dbReference>
<keyword evidence="2" id="KW-0175">Coiled coil</keyword>
<feature type="modified residue" description="4-aspartylphosphate" evidence="1">
    <location>
        <position position="49"/>
    </location>
</feature>
<dbReference type="InterPro" id="IPR037522">
    <property type="entry name" value="HD_GYP_dom"/>
</dbReference>
<evidence type="ECO:0000256" key="3">
    <source>
        <dbReference type="SAM" id="MobiDB-lite"/>
    </source>
</evidence>
<gene>
    <name evidence="6" type="ORF">D7V88_15335</name>
</gene>
<name>A0A3A8IX66_9BACT</name>
<dbReference type="Pfam" id="PF00072">
    <property type="entry name" value="Response_reg"/>
    <property type="match status" value="1"/>
</dbReference>
<dbReference type="SMART" id="SM00448">
    <property type="entry name" value="REC"/>
    <property type="match status" value="1"/>
</dbReference>